<sequence length="211" mass="24064">MTQLPDPFGVQPSGESCLSLVKEDDMNQNEAPMGDDMNDANLNADNAANFEWEYSMRRQMQEIVPRLWLGPYASALKTKEDELCRVGVTHIICVRQQIEAHWIRPNFPLKYHYLTLDIADTPTQNIIQYFPSVTKFIDDCFERNGAVLVHGNAGISRSAALVIAYIMEKQNLSASQAIRVVQNKRFCIFPNEGFRQQLQEYEPILKARGIP</sequence>
<dbReference type="EMBL" id="CAJPVJ010025496">
    <property type="protein sequence ID" value="CAG2179043.1"/>
    <property type="molecule type" value="Genomic_DNA"/>
</dbReference>
<dbReference type="PROSITE" id="PS50054">
    <property type="entry name" value="TYR_PHOSPHATASE_DUAL"/>
    <property type="match status" value="1"/>
</dbReference>
<keyword evidence="5" id="KW-1185">Reference proteome</keyword>
<dbReference type="PROSITE" id="PS50056">
    <property type="entry name" value="TYR_PHOSPHATASE_2"/>
    <property type="match status" value="1"/>
</dbReference>
<dbReference type="PANTHER" id="PTHR46588">
    <property type="entry name" value="SERINE/THREONINE/TYROSINE-INTERACTING PROTEIN"/>
    <property type="match status" value="1"/>
</dbReference>
<dbReference type="Proteomes" id="UP000728032">
    <property type="component" value="Unassembled WGS sequence"/>
</dbReference>
<accession>A0A7R9QXA6</accession>
<comment type="similarity">
    <text evidence="1">Belongs to the protein-tyrosine phosphatase family. Non-receptor class subfamily.</text>
</comment>
<dbReference type="SMART" id="SM00195">
    <property type="entry name" value="DSPc"/>
    <property type="match status" value="1"/>
</dbReference>
<organism evidence="4">
    <name type="scientific">Oppiella nova</name>
    <dbReference type="NCBI Taxonomy" id="334625"/>
    <lineage>
        <taxon>Eukaryota</taxon>
        <taxon>Metazoa</taxon>
        <taxon>Ecdysozoa</taxon>
        <taxon>Arthropoda</taxon>
        <taxon>Chelicerata</taxon>
        <taxon>Arachnida</taxon>
        <taxon>Acari</taxon>
        <taxon>Acariformes</taxon>
        <taxon>Sarcoptiformes</taxon>
        <taxon>Oribatida</taxon>
        <taxon>Brachypylina</taxon>
        <taxon>Oppioidea</taxon>
        <taxon>Oppiidae</taxon>
        <taxon>Oppiella</taxon>
    </lineage>
</organism>
<dbReference type="PANTHER" id="PTHR46588:SF1">
    <property type="entry name" value="SERINE_THREONINE_TYROSINE-INTERACTING PROTEIN"/>
    <property type="match status" value="1"/>
</dbReference>
<dbReference type="SUPFAM" id="SSF52799">
    <property type="entry name" value="(Phosphotyrosine protein) phosphatases II"/>
    <property type="match status" value="1"/>
</dbReference>
<evidence type="ECO:0000256" key="1">
    <source>
        <dbReference type="ARBA" id="ARBA00009649"/>
    </source>
</evidence>
<dbReference type="GO" id="GO:0005654">
    <property type="term" value="C:nucleoplasm"/>
    <property type="evidence" value="ECO:0007669"/>
    <property type="project" value="TreeGrafter"/>
</dbReference>
<dbReference type="CDD" id="cd14522">
    <property type="entry name" value="DSP_STYX"/>
    <property type="match status" value="1"/>
</dbReference>
<dbReference type="OrthoDB" id="426001at2759"/>
<dbReference type="GO" id="GO:1990444">
    <property type="term" value="F:F-box domain binding"/>
    <property type="evidence" value="ECO:0007669"/>
    <property type="project" value="TreeGrafter"/>
</dbReference>
<dbReference type="InterPro" id="IPR000387">
    <property type="entry name" value="Tyr_Pase_dom"/>
</dbReference>
<dbReference type="InterPro" id="IPR052449">
    <property type="entry name" value="STYX-Interacting_Phosphatase"/>
</dbReference>
<name>A0A7R9QXA6_9ACAR</name>
<dbReference type="Gene3D" id="3.90.190.10">
    <property type="entry name" value="Protein tyrosine phosphatase superfamily"/>
    <property type="match status" value="1"/>
</dbReference>
<dbReference type="Pfam" id="PF00782">
    <property type="entry name" value="DSPc"/>
    <property type="match status" value="1"/>
</dbReference>
<evidence type="ECO:0008006" key="6">
    <source>
        <dbReference type="Google" id="ProtNLM"/>
    </source>
</evidence>
<dbReference type="InterPro" id="IPR029021">
    <property type="entry name" value="Prot-tyrosine_phosphatase-like"/>
</dbReference>
<protein>
    <recommendedName>
        <fullName evidence="6">Serine/threonine/tyrosine-interacting protein</fullName>
    </recommendedName>
</protein>
<evidence type="ECO:0000313" key="4">
    <source>
        <dbReference type="EMBL" id="CAD7661907.1"/>
    </source>
</evidence>
<proteinExistence type="inferred from homology"/>
<feature type="domain" description="Tyrosine-protein phosphatase" evidence="2">
    <location>
        <begin position="59"/>
        <end position="207"/>
    </location>
</feature>
<feature type="non-terminal residue" evidence="4">
    <location>
        <position position="211"/>
    </location>
</feature>
<dbReference type="FunFam" id="3.90.190.10:FF:000036">
    <property type="entry name" value="Serine/threonine/tyrosine-interacting protein a"/>
    <property type="match status" value="1"/>
</dbReference>
<dbReference type="AlphaFoldDB" id="A0A7R9QXA6"/>
<feature type="domain" description="Tyrosine specific protein phosphatases" evidence="3">
    <location>
        <begin position="127"/>
        <end position="185"/>
    </location>
</feature>
<dbReference type="GO" id="GO:0070372">
    <property type="term" value="P:regulation of ERK1 and ERK2 cascade"/>
    <property type="evidence" value="ECO:0007669"/>
    <property type="project" value="TreeGrafter"/>
</dbReference>
<evidence type="ECO:0000313" key="5">
    <source>
        <dbReference type="Proteomes" id="UP000728032"/>
    </source>
</evidence>
<dbReference type="InterPro" id="IPR000340">
    <property type="entry name" value="Dual-sp_phosphatase_cat-dom"/>
</dbReference>
<dbReference type="EMBL" id="OC940321">
    <property type="protein sequence ID" value="CAD7661907.1"/>
    <property type="molecule type" value="Genomic_DNA"/>
</dbReference>
<dbReference type="InterPro" id="IPR020422">
    <property type="entry name" value="TYR_PHOSPHATASE_DUAL_dom"/>
</dbReference>
<gene>
    <name evidence="4" type="ORF">ONB1V03_LOCUS18467</name>
</gene>
<evidence type="ECO:0000259" key="3">
    <source>
        <dbReference type="PROSITE" id="PS50056"/>
    </source>
</evidence>
<dbReference type="GO" id="GO:0062026">
    <property type="term" value="P:negative regulation of SCF-dependent proteasomal ubiquitin-dependent catabolic process"/>
    <property type="evidence" value="ECO:0007669"/>
    <property type="project" value="TreeGrafter"/>
</dbReference>
<dbReference type="GO" id="GO:0005737">
    <property type="term" value="C:cytoplasm"/>
    <property type="evidence" value="ECO:0007669"/>
    <property type="project" value="TreeGrafter"/>
</dbReference>
<evidence type="ECO:0000259" key="2">
    <source>
        <dbReference type="PROSITE" id="PS50054"/>
    </source>
</evidence>
<reference evidence="4" key="1">
    <citation type="submission" date="2020-11" db="EMBL/GenBank/DDBJ databases">
        <authorList>
            <person name="Tran Van P."/>
        </authorList>
    </citation>
    <scope>NUCLEOTIDE SEQUENCE</scope>
</reference>